<proteinExistence type="predicted"/>
<dbReference type="Proteomes" id="UP000640786">
    <property type="component" value="Unassembled WGS sequence"/>
</dbReference>
<sequence length="344" mass="40342">MYFSQLLLNIIQKFNGERSAMASFYLLKGKKSGQTIQDVTYFNLHRFFSIYPKLTQEEYKQQLFKLQQNNWIEEEDSLLRISHKGLKQLTGYTEPLFNGWELRGNEKLFWSRLELVVQTLSYFNKNETRFIPNQKDYSVHQFVKDYLRGRDYKSSTFQKDFKSQLEHLLQIAELQEIHRILLVYRMSGYHISGLTWEQLALECGESIIDMKLQFVEALHIVLDNINQESHPDLIGLTKEIFVHSPLTQSALKTEQLLKEGYSIQDIAALRSLKANTIEDHLIEIAAADRSLSLTSFILNDQIKKVLEFSNKHQTKKLRLIRENIPELSYFQIRLALAKGEKENG</sequence>
<reference evidence="2 3" key="1">
    <citation type="submission" date="2020-08" db="EMBL/GenBank/DDBJ databases">
        <title>A Genomic Blueprint of the Chicken Gut Microbiome.</title>
        <authorList>
            <person name="Gilroy R."/>
            <person name="Ravi A."/>
            <person name="Getino M."/>
            <person name="Pursley I."/>
            <person name="Horton D.L."/>
            <person name="Alikhan N.-F."/>
            <person name="Baker D."/>
            <person name="Gharbi K."/>
            <person name="Hall N."/>
            <person name="Watson M."/>
            <person name="Adriaenssens E.M."/>
            <person name="Foster-Nyarko E."/>
            <person name="Jarju S."/>
            <person name="Secka A."/>
            <person name="Antonio M."/>
            <person name="Oren A."/>
            <person name="Chaudhuri R."/>
            <person name="La Ragione R.M."/>
            <person name="Hildebrand F."/>
            <person name="Pallen M.J."/>
        </authorList>
    </citation>
    <scope>NUCLEOTIDE SEQUENCE [LARGE SCALE GENOMIC DNA]</scope>
    <source>
        <strain evidence="2 3">Sa2BUA9</strain>
    </source>
</reference>
<dbReference type="Pfam" id="PF14493">
    <property type="entry name" value="HTH_40"/>
    <property type="match status" value="1"/>
</dbReference>
<dbReference type="InterPro" id="IPR029491">
    <property type="entry name" value="Helicase_HTH"/>
</dbReference>
<organism evidence="2 3">
    <name type="scientific">Psychrobacillus faecigallinarum</name>
    <dbReference type="NCBI Taxonomy" id="2762235"/>
    <lineage>
        <taxon>Bacteria</taxon>
        <taxon>Bacillati</taxon>
        <taxon>Bacillota</taxon>
        <taxon>Bacilli</taxon>
        <taxon>Bacillales</taxon>
        <taxon>Bacillaceae</taxon>
        <taxon>Psychrobacillus</taxon>
    </lineage>
</organism>
<accession>A0ABR8RBQ0</accession>
<feature type="domain" description="Helicase Helix-turn-helix" evidence="1">
    <location>
        <begin position="249"/>
        <end position="336"/>
    </location>
</feature>
<protein>
    <submittedName>
        <fullName evidence="2">Helix-turn-helix domain-containing protein</fullName>
    </submittedName>
</protein>
<dbReference type="PIRSF" id="PIRSF021350">
    <property type="entry name" value="UCP021350"/>
    <property type="match status" value="1"/>
</dbReference>
<keyword evidence="3" id="KW-1185">Reference proteome</keyword>
<gene>
    <name evidence="2" type="ORF">H9650_13640</name>
</gene>
<evidence type="ECO:0000313" key="2">
    <source>
        <dbReference type="EMBL" id="MBD7945164.1"/>
    </source>
</evidence>
<dbReference type="RefSeq" id="WP_144536942.1">
    <property type="nucleotide sequence ID" value="NZ_JACSQO010000007.1"/>
</dbReference>
<dbReference type="EMBL" id="JACSQO010000007">
    <property type="protein sequence ID" value="MBD7945164.1"/>
    <property type="molecule type" value="Genomic_DNA"/>
</dbReference>
<evidence type="ECO:0000259" key="1">
    <source>
        <dbReference type="Pfam" id="PF14493"/>
    </source>
</evidence>
<dbReference type="InterPro" id="IPR008308">
    <property type="entry name" value="YpbB-like"/>
</dbReference>
<comment type="caution">
    <text evidence="2">The sequence shown here is derived from an EMBL/GenBank/DDBJ whole genome shotgun (WGS) entry which is preliminary data.</text>
</comment>
<evidence type="ECO:0000313" key="3">
    <source>
        <dbReference type="Proteomes" id="UP000640786"/>
    </source>
</evidence>
<name>A0ABR8RBQ0_9BACI</name>